<sequence>MDPDLDVACYDSSHYRWMLFVGCIRYTSTLDDPRTKLQLSLTGARPSITTGKSGATASIVRDAHDEIVRS</sequence>
<name>A0A067CG87_SAPPC</name>
<reference evidence="1 2" key="1">
    <citation type="journal article" date="2013" name="PLoS Genet.">
        <title>Distinctive expansion of potential virulence genes in the genome of the oomycete fish pathogen Saprolegnia parasitica.</title>
        <authorList>
            <person name="Jiang R.H."/>
            <person name="de Bruijn I."/>
            <person name="Haas B.J."/>
            <person name="Belmonte R."/>
            <person name="Lobach L."/>
            <person name="Christie J."/>
            <person name="van den Ackerveken G."/>
            <person name="Bottin A."/>
            <person name="Bulone V."/>
            <person name="Diaz-Moreno S.M."/>
            <person name="Dumas B."/>
            <person name="Fan L."/>
            <person name="Gaulin E."/>
            <person name="Govers F."/>
            <person name="Grenville-Briggs L.J."/>
            <person name="Horner N.R."/>
            <person name="Levin J.Z."/>
            <person name="Mammella M."/>
            <person name="Meijer H.J."/>
            <person name="Morris P."/>
            <person name="Nusbaum C."/>
            <person name="Oome S."/>
            <person name="Phillips A.J."/>
            <person name="van Rooyen D."/>
            <person name="Rzeszutek E."/>
            <person name="Saraiva M."/>
            <person name="Secombes C.J."/>
            <person name="Seidl M.F."/>
            <person name="Snel B."/>
            <person name="Stassen J.H."/>
            <person name="Sykes S."/>
            <person name="Tripathy S."/>
            <person name="van den Berg H."/>
            <person name="Vega-Arreguin J.C."/>
            <person name="Wawra S."/>
            <person name="Young S.K."/>
            <person name="Zeng Q."/>
            <person name="Dieguez-Uribeondo J."/>
            <person name="Russ C."/>
            <person name="Tyler B.M."/>
            <person name="van West P."/>
        </authorList>
    </citation>
    <scope>NUCLEOTIDE SEQUENCE [LARGE SCALE GENOMIC DNA]</scope>
    <source>
        <strain evidence="1 2">CBS 223.65</strain>
    </source>
</reference>
<dbReference type="KEGG" id="spar:SPRG_20694"/>
<proteinExistence type="predicted"/>
<organism evidence="1 2">
    <name type="scientific">Saprolegnia parasitica (strain CBS 223.65)</name>
    <dbReference type="NCBI Taxonomy" id="695850"/>
    <lineage>
        <taxon>Eukaryota</taxon>
        <taxon>Sar</taxon>
        <taxon>Stramenopiles</taxon>
        <taxon>Oomycota</taxon>
        <taxon>Saprolegniomycetes</taxon>
        <taxon>Saprolegniales</taxon>
        <taxon>Saprolegniaceae</taxon>
        <taxon>Saprolegnia</taxon>
    </lineage>
</organism>
<evidence type="ECO:0000313" key="2">
    <source>
        <dbReference type="Proteomes" id="UP000030745"/>
    </source>
</evidence>
<dbReference type="RefSeq" id="XP_012203789.1">
    <property type="nucleotide sequence ID" value="XM_012348399.1"/>
</dbReference>
<gene>
    <name evidence="1" type="ORF">SPRG_20694</name>
</gene>
<protein>
    <submittedName>
        <fullName evidence="1">Uncharacterized protein</fullName>
    </submittedName>
</protein>
<dbReference type="EMBL" id="KK583231">
    <property type="protein sequence ID" value="KDO25571.1"/>
    <property type="molecule type" value="Genomic_DNA"/>
</dbReference>
<evidence type="ECO:0000313" key="1">
    <source>
        <dbReference type="EMBL" id="KDO25571.1"/>
    </source>
</evidence>
<accession>A0A067CG87</accession>
<dbReference type="AlphaFoldDB" id="A0A067CG87"/>
<dbReference type="Proteomes" id="UP000030745">
    <property type="component" value="Unassembled WGS sequence"/>
</dbReference>
<dbReference type="GeneID" id="24141757"/>
<dbReference type="VEuPathDB" id="FungiDB:SPRG_20694"/>
<keyword evidence="2" id="KW-1185">Reference proteome</keyword>